<accession>A0ABR8RD88</accession>
<name>A0ABR8RD88_9BACI</name>
<organism evidence="2 3">
    <name type="scientific">Psychrobacillus faecigallinarum</name>
    <dbReference type="NCBI Taxonomy" id="2762235"/>
    <lineage>
        <taxon>Bacteria</taxon>
        <taxon>Bacillati</taxon>
        <taxon>Bacillota</taxon>
        <taxon>Bacilli</taxon>
        <taxon>Bacillales</taxon>
        <taxon>Bacillaceae</taxon>
        <taxon>Psychrobacillus</taxon>
    </lineage>
</organism>
<reference evidence="2 3" key="1">
    <citation type="submission" date="2020-08" db="EMBL/GenBank/DDBJ databases">
        <title>A Genomic Blueprint of the Chicken Gut Microbiome.</title>
        <authorList>
            <person name="Gilroy R."/>
            <person name="Ravi A."/>
            <person name="Getino M."/>
            <person name="Pursley I."/>
            <person name="Horton D.L."/>
            <person name="Alikhan N.-F."/>
            <person name="Baker D."/>
            <person name="Gharbi K."/>
            <person name="Hall N."/>
            <person name="Watson M."/>
            <person name="Adriaenssens E.M."/>
            <person name="Foster-Nyarko E."/>
            <person name="Jarju S."/>
            <person name="Secka A."/>
            <person name="Antonio M."/>
            <person name="Oren A."/>
            <person name="Chaudhuri R."/>
            <person name="La Ragione R.M."/>
            <person name="Hildebrand F."/>
            <person name="Pallen M.J."/>
        </authorList>
    </citation>
    <scope>NUCLEOTIDE SEQUENCE [LARGE SCALE GENOMIC DNA]</scope>
    <source>
        <strain evidence="2 3">Sa2BUA9</strain>
    </source>
</reference>
<sequence>MSIYKEMLGEQFHRLHPMLKSRYTISPHTTFKATGVMTKIKGGPRWLSPFFLLATRWKFLFPEQGKNIPFRIVNKGQIGPNGEQQVVWERTFFFPKKTRYFNALMSLDPNGLVKDYLGEPSLFYSELFFLVTEEGSMQIESRKQRLVIGKLEVSLPKLLKGNVLVIENYLEKLNAFSIHVLITNPILGTLFEYEGVFQADDL</sequence>
<protein>
    <submittedName>
        <fullName evidence="2">DUF4166 domain-containing protein</fullName>
    </submittedName>
</protein>
<feature type="domain" description="DUF4166" evidence="1">
    <location>
        <begin position="15"/>
        <end position="197"/>
    </location>
</feature>
<dbReference type="InterPro" id="IPR025311">
    <property type="entry name" value="DUF4166"/>
</dbReference>
<dbReference type="Pfam" id="PF13761">
    <property type="entry name" value="DUF4166"/>
    <property type="match status" value="1"/>
</dbReference>
<evidence type="ECO:0000313" key="2">
    <source>
        <dbReference type="EMBL" id="MBD7945627.1"/>
    </source>
</evidence>
<evidence type="ECO:0000259" key="1">
    <source>
        <dbReference type="Pfam" id="PF13761"/>
    </source>
</evidence>
<comment type="caution">
    <text evidence="2">The sequence shown here is derived from an EMBL/GenBank/DDBJ whole genome shotgun (WGS) entry which is preliminary data.</text>
</comment>
<proteinExistence type="predicted"/>
<dbReference type="RefSeq" id="WP_144539025.1">
    <property type="nucleotide sequence ID" value="NZ_JACSQO010000009.1"/>
</dbReference>
<evidence type="ECO:0000313" key="3">
    <source>
        <dbReference type="Proteomes" id="UP000640786"/>
    </source>
</evidence>
<keyword evidence="3" id="KW-1185">Reference proteome</keyword>
<gene>
    <name evidence="2" type="ORF">H9650_16060</name>
</gene>
<dbReference type="Proteomes" id="UP000640786">
    <property type="component" value="Unassembled WGS sequence"/>
</dbReference>
<dbReference type="EMBL" id="JACSQO010000009">
    <property type="protein sequence ID" value="MBD7945627.1"/>
    <property type="molecule type" value="Genomic_DNA"/>
</dbReference>